<evidence type="ECO:0000256" key="1">
    <source>
        <dbReference type="ARBA" id="ARBA00022722"/>
    </source>
</evidence>
<gene>
    <name evidence="5" type="ORF">BXZ70DRAFT_928619</name>
</gene>
<dbReference type="PANTHER" id="PTHR23044:SF61">
    <property type="entry name" value="3'-5' EXORIBONUCLEASE 1-RELATED"/>
    <property type="match status" value="1"/>
</dbReference>
<keyword evidence="6" id="KW-1185">Reference proteome</keyword>
<dbReference type="SUPFAM" id="SSF53098">
    <property type="entry name" value="Ribonuclease H-like"/>
    <property type="match status" value="1"/>
</dbReference>
<dbReference type="CDD" id="cd06133">
    <property type="entry name" value="ERI-1_3'hExo_like"/>
    <property type="match status" value="1"/>
</dbReference>
<dbReference type="InterPro" id="IPR051274">
    <property type="entry name" value="3-5_Exoribonuclease"/>
</dbReference>
<evidence type="ECO:0000259" key="4">
    <source>
        <dbReference type="SMART" id="SM00479"/>
    </source>
</evidence>
<keyword evidence="2" id="KW-0378">Hydrolase</keyword>
<keyword evidence="3 5" id="KW-0269">Exonuclease</keyword>
<dbReference type="InterPro" id="IPR013520">
    <property type="entry name" value="Ribonucl_H"/>
</dbReference>
<evidence type="ECO:0000313" key="6">
    <source>
        <dbReference type="Proteomes" id="UP000813824"/>
    </source>
</evidence>
<sequence>MLATLACRHALSSSLVRSLKLTSTTPIHNIHYRGIVMASPVSPKYLLVLDFEATCGNGIQTPEIIEFPTLLYDFKEDKVNATFHAYVRPVENPRLTPFCTELTGIDQETVDAAATFPEVWERFQAFLMEHGVYENLDDYSFITCGNWDLKTMLPRQLEISESEHGLDASGRLIPPYNDWINLKAAFRKQLKLRHDRTMAGMLSTLKLKLEGRHHSGIDDCRNILRIIQELRERGYKPVKGVQ</sequence>
<dbReference type="EMBL" id="JAEVFJ010000009">
    <property type="protein sequence ID" value="KAH8102451.1"/>
    <property type="molecule type" value="Genomic_DNA"/>
</dbReference>
<dbReference type="InterPro" id="IPR036397">
    <property type="entry name" value="RNaseH_sf"/>
</dbReference>
<dbReference type="Pfam" id="PF00929">
    <property type="entry name" value="RNase_T"/>
    <property type="match status" value="1"/>
</dbReference>
<evidence type="ECO:0000256" key="2">
    <source>
        <dbReference type="ARBA" id="ARBA00022801"/>
    </source>
</evidence>
<protein>
    <submittedName>
        <fullName evidence="5">Exonuclease</fullName>
    </submittedName>
</protein>
<keyword evidence="1" id="KW-0540">Nuclease</keyword>
<name>A0A8K0XRF3_9AGAR</name>
<dbReference type="PANTHER" id="PTHR23044">
    <property type="entry name" value="3'-5' EXONUCLEASE ERI1-RELATED"/>
    <property type="match status" value="1"/>
</dbReference>
<dbReference type="InterPro" id="IPR047201">
    <property type="entry name" value="ERI-1_3'hExo-like"/>
</dbReference>
<reference evidence="5" key="1">
    <citation type="journal article" date="2021" name="New Phytol.">
        <title>Evolutionary innovations through gain and loss of genes in the ectomycorrhizal Boletales.</title>
        <authorList>
            <person name="Wu G."/>
            <person name="Miyauchi S."/>
            <person name="Morin E."/>
            <person name="Kuo A."/>
            <person name="Drula E."/>
            <person name="Varga T."/>
            <person name="Kohler A."/>
            <person name="Feng B."/>
            <person name="Cao Y."/>
            <person name="Lipzen A."/>
            <person name="Daum C."/>
            <person name="Hundley H."/>
            <person name="Pangilinan J."/>
            <person name="Johnson J."/>
            <person name="Barry K."/>
            <person name="LaButti K."/>
            <person name="Ng V."/>
            <person name="Ahrendt S."/>
            <person name="Min B."/>
            <person name="Choi I.G."/>
            <person name="Park H."/>
            <person name="Plett J.M."/>
            <person name="Magnuson J."/>
            <person name="Spatafora J.W."/>
            <person name="Nagy L.G."/>
            <person name="Henrissat B."/>
            <person name="Grigoriev I.V."/>
            <person name="Yang Z.L."/>
            <person name="Xu J."/>
            <person name="Martin F.M."/>
        </authorList>
    </citation>
    <scope>NUCLEOTIDE SEQUENCE</scope>
    <source>
        <strain evidence="5">KKN 215</strain>
    </source>
</reference>
<proteinExistence type="predicted"/>
<evidence type="ECO:0000256" key="3">
    <source>
        <dbReference type="ARBA" id="ARBA00022839"/>
    </source>
</evidence>
<dbReference type="OrthoDB" id="448399at2759"/>
<dbReference type="GO" id="GO:0003676">
    <property type="term" value="F:nucleic acid binding"/>
    <property type="evidence" value="ECO:0007669"/>
    <property type="project" value="InterPro"/>
</dbReference>
<dbReference type="GO" id="GO:0000175">
    <property type="term" value="F:3'-5'-RNA exonuclease activity"/>
    <property type="evidence" value="ECO:0007669"/>
    <property type="project" value="InterPro"/>
</dbReference>
<dbReference type="AlphaFoldDB" id="A0A8K0XRF3"/>
<dbReference type="SMART" id="SM00479">
    <property type="entry name" value="EXOIII"/>
    <property type="match status" value="1"/>
</dbReference>
<comment type="caution">
    <text evidence="5">The sequence shown here is derived from an EMBL/GenBank/DDBJ whole genome shotgun (WGS) entry which is preliminary data.</text>
</comment>
<accession>A0A8K0XRF3</accession>
<dbReference type="Gene3D" id="3.30.420.10">
    <property type="entry name" value="Ribonuclease H-like superfamily/Ribonuclease H"/>
    <property type="match status" value="1"/>
</dbReference>
<feature type="domain" description="Exonuclease" evidence="4">
    <location>
        <begin position="45"/>
        <end position="236"/>
    </location>
</feature>
<dbReference type="Proteomes" id="UP000813824">
    <property type="component" value="Unassembled WGS sequence"/>
</dbReference>
<evidence type="ECO:0000313" key="5">
    <source>
        <dbReference type="EMBL" id="KAH8102451.1"/>
    </source>
</evidence>
<organism evidence="5 6">
    <name type="scientific">Cristinia sonorae</name>
    <dbReference type="NCBI Taxonomy" id="1940300"/>
    <lineage>
        <taxon>Eukaryota</taxon>
        <taxon>Fungi</taxon>
        <taxon>Dikarya</taxon>
        <taxon>Basidiomycota</taxon>
        <taxon>Agaricomycotina</taxon>
        <taxon>Agaricomycetes</taxon>
        <taxon>Agaricomycetidae</taxon>
        <taxon>Agaricales</taxon>
        <taxon>Pleurotineae</taxon>
        <taxon>Stephanosporaceae</taxon>
        <taxon>Cristinia</taxon>
    </lineage>
</organism>
<dbReference type="InterPro" id="IPR012337">
    <property type="entry name" value="RNaseH-like_sf"/>
</dbReference>